<accession>A0A507ETV7</accession>
<dbReference type="Proteomes" id="UP000320333">
    <property type="component" value="Unassembled WGS sequence"/>
</dbReference>
<proteinExistence type="predicted"/>
<name>A0A507ETV7_9FUNG</name>
<organism evidence="2 3">
    <name type="scientific">Chytriomyces confervae</name>
    <dbReference type="NCBI Taxonomy" id="246404"/>
    <lineage>
        <taxon>Eukaryota</taxon>
        <taxon>Fungi</taxon>
        <taxon>Fungi incertae sedis</taxon>
        <taxon>Chytridiomycota</taxon>
        <taxon>Chytridiomycota incertae sedis</taxon>
        <taxon>Chytridiomycetes</taxon>
        <taxon>Chytridiales</taxon>
        <taxon>Chytriomycetaceae</taxon>
        <taxon>Chytriomyces</taxon>
    </lineage>
</organism>
<feature type="region of interest" description="Disordered" evidence="1">
    <location>
        <begin position="68"/>
        <end position="94"/>
    </location>
</feature>
<comment type="caution">
    <text evidence="2">The sequence shown here is derived from an EMBL/GenBank/DDBJ whole genome shotgun (WGS) entry which is preliminary data.</text>
</comment>
<dbReference type="OrthoDB" id="2107850at2759"/>
<gene>
    <name evidence="2" type="ORF">CcCBS67573_g07709</name>
</gene>
<dbReference type="AlphaFoldDB" id="A0A507ETV7"/>
<reference evidence="2 3" key="1">
    <citation type="journal article" date="2019" name="Sci. Rep.">
        <title>Comparative genomics of chytrid fungi reveal insights into the obligate biotrophic and pathogenic lifestyle of Synchytrium endobioticum.</title>
        <authorList>
            <person name="van de Vossenberg B.T.L.H."/>
            <person name="Warris S."/>
            <person name="Nguyen H.D.T."/>
            <person name="van Gent-Pelzer M.P.E."/>
            <person name="Joly D.L."/>
            <person name="van de Geest H.C."/>
            <person name="Bonants P.J.M."/>
            <person name="Smith D.S."/>
            <person name="Levesque C.A."/>
            <person name="van der Lee T.A.J."/>
        </authorList>
    </citation>
    <scope>NUCLEOTIDE SEQUENCE [LARGE SCALE GENOMIC DNA]</scope>
    <source>
        <strain evidence="2 3">CBS 675.73</strain>
    </source>
</reference>
<sequence>MLSSSIERTAAKATTDQERRFAKERRDLREVERKAAVAVQNLARRQKQLEAQLFSLSLADEALMLKRNKSKTPKPNVLPNQTPTPPTAARRKLKKKVVKKTADASNEAHEKCIQIPIAMQSSANSASPSRLQRFVVPHGECHVSYVDIGLGDSYHQSVVGDPPLALNVSHASISSVQDHKEYRKMIIRFLRNLESEDSVTEMFLELSGDDDDLPRDWKQQSLQFGGKLKGKIGELVLLYNEYFSKMENVTQDAGQ</sequence>
<dbReference type="EMBL" id="QEAP01000425">
    <property type="protein sequence ID" value="TPX66785.1"/>
    <property type="molecule type" value="Genomic_DNA"/>
</dbReference>
<evidence type="ECO:0000256" key="1">
    <source>
        <dbReference type="SAM" id="MobiDB-lite"/>
    </source>
</evidence>
<feature type="compositionally biased region" description="Basic and acidic residues" evidence="1">
    <location>
        <begin position="15"/>
        <end position="30"/>
    </location>
</feature>
<evidence type="ECO:0000313" key="2">
    <source>
        <dbReference type="EMBL" id="TPX66785.1"/>
    </source>
</evidence>
<protein>
    <submittedName>
        <fullName evidence="2">Uncharacterized protein</fullName>
    </submittedName>
</protein>
<evidence type="ECO:0000313" key="3">
    <source>
        <dbReference type="Proteomes" id="UP000320333"/>
    </source>
</evidence>
<keyword evidence="3" id="KW-1185">Reference proteome</keyword>
<feature type="region of interest" description="Disordered" evidence="1">
    <location>
        <begin position="1"/>
        <end position="30"/>
    </location>
</feature>